<feature type="domain" description="AB hydrolase-1" evidence="2">
    <location>
        <begin position="74"/>
        <end position="354"/>
    </location>
</feature>
<dbReference type="PROSITE" id="PS51318">
    <property type="entry name" value="TAT"/>
    <property type="match status" value="1"/>
</dbReference>
<proteinExistence type="predicted"/>
<dbReference type="PANTHER" id="PTHR43329">
    <property type="entry name" value="EPOXIDE HYDROLASE"/>
    <property type="match status" value="1"/>
</dbReference>
<dbReference type="Proteomes" id="UP001287059">
    <property type="component" value="Unassembled WGS sequence"/>
</dbReference>
<evidence type="ECO:0000313" key="4">
    <source>
        <dbReference type="Proteomes" id="UP001287059"/>
    </source>
</evidence>
<dbReference type="PRINTS" id="PR00111">
    <property type="entry name" value="ABHYDROLASE"/>
</dbReference>
<dbReference type="PRINTS" id="PR00412">
    <property type="entry name" value="EPOXHYDRLASE"/>
</dbReference>
<keyword evidence="4" id="KW-1185">Reference proteome</keyword>
<evidence type="ECO:0000313" key="3">
    <source>
        <dbReference type="EMBL" id="MDX8481910.1"/>
    </source>
</evidence>
<evidence type="ECO:0000256" key="1">
    <source>
        <dbReference type="ARBA" id="ARBA00022801"/>
    </source>
</evidence>
<evidence type="ECO:0000259" key="2">
    <source>
        <dbReference type="Pfam" id="PF00561"/>
    </source>
</evidence>
<dbReference type="GO" id="GO:0016787">
    <property type="term" value="F:hydrolase activity"/>
    <property type="evidence" value="ECO:0007669"/>
    <property type="project" value="UniProtKB-KW"/>
</dbReference>
<organism evidence="3 4">
    <name type="scientific">Mesorhizobium album</name>
    <dbReference type="NCBI Taxonomy" id="3072314"/>
    <lineage>
        <taxon>Bacteria</taxon>
        <taxon>Pseudomonadati</taxon>
        <taxon>Pseudomonadota</taxon>
        <taxon>Alphaproteobacteria</taxon>
        <taxon>Hyphomicrobiales</taxon>
        <taxon>Phyllobacteriaceae</taxon>
        <taxon>Mesorhizobium</taxon>
    </lineage>
</organism>
<dbReference type="InterPro" id="IPR029058">
    <property type="entry name" value="AB_hydrolase_fold"/>
</dbReference>
<reference evidence="3 4" key="1">
    <citation type="submission" date="2023-08" db="EMBL/GenBank/DDBJ databases">
        <title>Implementing the SeqCode for naming new Mesorhizobium species isolated from Vachellia karroo root nodules.</title>
        <authorList>
            <person name="Van Lill M."/>
        </authorList>
    </citation>
    <scope>NUCLEOTIDE SEQUENCE [LARGE SCALE GENOMIC DNA]</scope>
    <source>
        <strain evidence="3 4">VK24D</strain>
    </source>
</reference>
<gene>
    <name evidence="3" type="ORF">RFN28_26105</name>
</gene>
<comment type="caution">
    <text evidence="3">The sequence shown here is derived from an EMBL/GenBank/DDBJ whole genome shotgun (WGS) entry which is preliminary data.</text>
</comment>
<accession>A0ABU4Y730</accession>
<dbReference type="InterPro" id="IPR000639">
    <property type="entry name" value="Epox_hydrolase-like"/>
</dbReference>
<dbReference type="Gene3D" id="3.40.50.1820">
    <property type="entry name" value="alpha/beta hydrolase"/>
    <property type="match status" value="1"/>
</dbReference>
<dbReference type="SUPFAM" id="SSF53474">
    <property type="entry name" value="alpha/beta-Hydrolases"/>
    <property type="match status" value="1"/>
</dbReference>
<keyword evidence="1 3" id="KW-0378">Hydrolase</keyword>
<protein>
    <submittedName>
        <fullName evidence="3">Alpha/beta hydrolase</fullName>
    </submittedName>
</protein>
<dbReference type="InterPro" id="IPR006311">
    <property type="entry name" value="TAT_signal"/>
</dbReference>
<name>A0ABU4Y730_9HYPH</name>
<dbReference type="RefSeq" id="WP_320290059.1">
    <property type="nucleotide sequence ID" value="NZ_JAVIIW010000039.1"/>
</dbReference>
<dbReference type="Pfam" id="PF00561">
    <property type="entry name" value="Abhydrolase_1"/>
    <property type="match status" value="1"/>
</dbReference>
<dbReference type="InterPro" id="IPR000073">
    <property type="entry name" value="AB_hydrolase_1"/>
</dbReference>
<sequence length="370" mass="40443">MPDATFSRRDVLWAGAALSVGAAFAEPLKAAAAQPGGSGPELESWVDSAMPEVTHRMIETNGIRLHVAEQGEGPLIILCHGFPECWYSWRHQLGALAKAGFRAVAPDLRGYGRSDRPAEVEKYTILHNIGDMVSLVDALNAKQAVIAGHDIGAAIAWQTALLRPDRFRAVIASSPPFRSRGFGEPGPPTTLMPRTKDAVFYQLYFQTAEAEAALGQDLRRTFRSMFYSLSGDSPPPAEAGGFVAGMVPRNGDFLTNPVSLPSWITESDIDVYVEAFTRSGFRGPLNWWRNIDRSWELMAAFSQAVVTVPALYIAGDHDIIVEVFQPIIAKQSAMVPKLRPAIMLPGCGHWTQQERAPQVNAAMIDFLRSL</sequence>
<dbReference type="EMBL" id="JAVIIW010000039">
    <property type="protein sequence ID" value="MDX8481910.1"/>
    <property type="molecule type" value="Genomic_DNA"/>
</dbReference>